<evidence type="ECO:0000256" key="13">
    <source>
        <dbReference type="ARBA" id="ARBA00047833"/>
    </source>
</evidence>
<keyword evidence="4" id="KW-0963">Cytoplasm</keyword>
<dbReference type="GO" id="GO:0005737">
    <property type="term" value="C:cytoplasm"/>
    <property type="evidence" value="ECO:0007669"/>
    <property type="project" value="UniProtKB-SubCell"/>
</dbReference>
<evidence type="ECO:0000259" key="16">
    <source>
        <dbReference type="Pfam" id="PF02875"/>
    </source>
</evidence>
<dbReference type="PANTHER" id="PTHR43445:SF3">
    <property type="entry name" value="UDP-N-ACETYLMURAMATE--L-ALANINE LIGASE"/>
    <property type="match status" value="1"/>
</dbReference>
<keyword evidence="6" id="KW-0132">Cell division</keyword>
<name>A0A2H0UVN1_9BACT</name>
<dbReference type="NCBIfam" id="TIGR01082">
    <property type="entry name" value="murC"/>
    <property type="match status" value="1"/>
</dbReference>
<dbReference type="Pfam" id="PF01225">
    <property type="entry name" value="Mur_ligase"/>
    <property type="match status" value="1"/>
</dbReference>
<feature type="domain" description="Mur ligase N-terminal catalytic" evidence="15">
    <location>
        <begin position="2"/>
        <end position="101"/>
    </location>
</feature>
<evidence type="ECO:0000256" key="9">
    <source>
        <dbReference type="ARBA" id="ARBA00022960"/>
    </source>
</evidence>
<dbReference type="UniPathway" id="UPA00219"/>
<dbReference type="InterPro" id="IPR004101">
    <property type="entry name" value="Mur_ligase_C"/>
</dbReference>
<dbReference type="InterPro" id="IPR050061">
    <property type="entry name" value="MurCDEF_pg_biosynth"/>
</dbReference>
<evidence type="ECO:0000256" key="8">
    <source>
        <dbReference type="ARBA" id="ARBA00022840"/>
    </source>
</evidence>
<dbReference type="Gene3D" id="3.40.1190.10">
    <property type="entry name" value="Mur-like, catalytic domain"/>
    <property type="match status" value="1"/>
</dbReference>
<keyword evidence="8" id="KW-0067">ATP-binding</keyword>
<dbReference type="Gene3D" id="3.90.190.20">
    <property type="entry name" value="Mur ligase, C-terminal domain"/>
    <property type="match status" value="1"/>
</dbReference>
<evidence type="ECO:0000256" key="3">
    <source>
        <dbReference type="ARBA" id="ARBA00012211"/>
    </source>
</evidence>
<dbReference type="InterPro" id="IPR036565">
    <property type="entry name" value="Mur-like_cat_sf"/>
</dbReference>
<evidence type="ECO:0000256" key="7">
    <source>
        <dbReference type="ARBA" id="ARBA00022741"/>
    </source>
</evidence>
<dbReference type="GO" id="GO:0009252">
    <property type="term" value="P:peptidoglycan biosynthetic process"/>
    <property type="evidence" value="ECO:0007669"/>
    <property type="project" value="UniProtKB-UniRule"/>
</dbReference>
<evidence type="ECO:0000313" key="19">
    <source>
        <dbReference type="Proteomes" id="UP000228906"/>
    </source>
</evidence>
<keyword evidence="10" id="KW-0573">Peptidoglycan synthesis</keyword>
<sequence length="453" mass="51411">MKIHFIGIGGIAISALANIYQQKRHTVAGSDAEASEITEELNKQGIKVFIGHKAANVTKNIDLVIYSEAVPQNNPELKEARRLKIRCSSGAEALAELSRDYFTIAVSGMHGKSTTASMIAQILIKAGLDPTFVIGTKPGFRLGKGKYLVIEADDYQAKFLHYHPDILVLTNIEEEHMDFFKNFSHIKKVFTQYLRQVKNFIIANGDDTGVKKVLIFNFQFSIFKPKINFYSLKDADAEKLKKILQVPGKHNISNALASLNTGRLLGINDKITLQALSEYKSVWRRFEEFPFKIKNLKLKIISDYAHHPTEIAATLQALAEKYPKQKKWVVFQPHQYQRTFYLFDNFVKTLRQAKNKYGINKLIITDIYTVEGRESQTIKQKVSSQKLVKAINKKWAVYQPEASLANYLKTNVGQWQVAAILGAGSVYKAADQLIKVFHKLEIDEKNQKSKIKQ</sequence>
<evidence type="ECO:0000259" key="15">
    <source>
        <dbReference type="Pfam" id="PF01225"/>
    </source>
</evidence>
<comment type="catalytic activity">
    <reaction evidence="13">
        <text>UDP-N-acetyl-alpha-D-muramate + L-alanine + ATP = UDP-N-acetyl-alpha-D-muramoyl-L-alanine + ADP + phosphate + H(+)</text>
        <dbReference type="Rhea" id="RHEA:23372"/>
        <dbReference type="ChEBI" id="CHEBI:15378"/>
        <dbReference type="ChEBI" id="CHEBI:30616"/>
        <dbReference type="ChEBI" id="CHEBI:43474"/>
        <dbReference type="ChEBI" id="CHEBI:57972"/>
        <dbReference type="ChEBI" id="CHEBI:70757"/>
        <dbReference type="ChEBI" id="CHEBI:83898"/>
        <dbReference type="ChEBI" id="CHEBI:456216"/>
        <dbReference type="EC" id="6.3.2.8"/>
    </reaction>
</comment>
<dbReference type="GO" id="GO:0005524">
    <property type="term" value="F:ATP binding"/>
    <property type="evidence" value="ECO:0007669"/>
    <property type="project" value="UniProtKB-KW"/>
</dbReference>
<evidence type="ECO:0000259" key="17">
    <source>
        <dbReference type="Pfam" id="PF08245"/>
    </source>
</evidence>
<dbReference type="Proteomes" id="UP000228906">
    <property type="component" value="Unassembled WGS sequence"/>
</dbReference>
<evidence type="ECO:0000256" key="12">
    <source>
        <dbReference type="ARBA" id="ARBA00023316"/>
    </source>
</evidence>
<accession>A0A2H0UVN1</accession>
<evidence type="ECO:0000256" key="2">
    <source>
        <dbReference type="ARBA" id="ARBA00004752"/>
    </source>
</evidence>
<dbReference type="InterPro" id="IPR005758">
    <property type="entry name" value="UDP-N-AcMur_Ala_ligase_MurC"/>
</dbReference>
<dbReference type="GO" id="GO:0051301">
    <property type="term" value="P:cell division"/>
    <property type="evidence" value="ECO:0007669"/>
    <property type="project" value="UniProtKB-KW"/>
</dbReference>
<evidence type="ECO:0000256" key="5">
    <source>
        <dbReference type="ARBA" id="ARBA00022598"/>
    </source>
</evidence>
<dbReference type="Gene3D" id="3.40.50.720">
    <property type="entry name" value="NAD(P)-binding Rossmann-like Domain"/>
    <property type="match status" value="1"/>
</dbReference>
<dbReference type="Pfam" id="PF02875">
    <property type="entry name" value="Mur_ligase_C"/>
    <property type="match status" value="1"/>
</dbReference>
<dbReference type="Pfam" id="PF08245">
    <property type="entry name" value="Mur_ligase_M"/>
    <property type="match status" value="1"/>
</dbReference>
<evidence type="ECO:0000256" key="1">
    <source>
        <dbReference type="ARBA" id="ARBA00004496"/>
    </source>
</evidence>
<evidence type="ECO:0000256" key="14">
    <source>
        <dbReference type="NCBIfam" id="TIGR01082"/>
    </source>
</evidence>
<keyword evidence="11" id="KW-0131">Cell cycle</keyword>
<evidence type="ECO:0000256" key="11">
    <source>
        <dbReference type="ARBA" id="ARBA00023306"/>
    </source>
</evidence>
<dbReference type="GO" id="GO:0008360">
    <property type="term" value="P:regulation of cell shape"/>
    <property type="evidence" value="ECO:0007669"/>
    <property type="project" value="UniProtKB-KW"/>
</dbReference>
<keyword evidence="12" id="KW-0961">Cell wall biogenesis/degradation</keyword>
<dbReference type="EMBL" id="PFAV01000071">
    <property type="protein sequence ID" value="PIR90867.1"/>
    <property type="molecule type" value="Genomic_DNA"/>
</dbReference>
<evidence type="ECO:0000256" key="4">
    <source>
        <dbReference type="ARBA" id="ARBA00022490"/>
    </source>
</evidence>
<evidence type="ECO:0000313" key="18">
    <source>
        <dbReference type="EMBL" id="PIR90867.1"/>
    </source>
</evidence>
<organism evidence="18 19">
    <name type="scientific">bacterium (Candidatus Gribaldobacteria) CG10_big_fil_rev_8_21_14_0_10_41_12</name>
    <dbReference type="NCBI Taxonomy" id="2014277"/>
    <lineage>
        <taxon>Bacteria</taxon>
        <taxon>Candidatus Gribaldobacteria</taxon>
    </lineage>
</organism>
<dbReference type="InterPro" id="IPR000713">
    <property type="entry name" value="Mur_ligase_N"/>
</dbReference>
<keyword evidence="5 18" id="KW-0436">Ligase</keyword>
<dbReference type="AlphaFoldDB" id="A0A2H0UVN1"/>
<evidence type="ECO:0000256" key="6">
    <source>
        <dbReference type="ARBA" id="ARBA00022618"/>
    </source>
</evidence>
<protein>
    <recommendedName>
        <fullName evidence="3 14">UDP-N-acetylmuramate--L-alanine ligase</fullName>
        <ecNumber evidence="3 14">6.3.2.8</ecNumber>
    </recommendedName>
</protein>
<comment type="caution">
    <text evidence="18">The sequence shown here is derived from an EMBL/GenBank/DDBJ whole genome shotgun (WGS) entry which is preliminary data.</text>
</comment>
<dbReference type="InterPro" id="IPR013221">
    <property type="entry name" value="Mur_ligase_cen"/>
</dbReference>
<dbReference type="SUPFAM" id="SSF51984">
    <property type="entry name" value="MurCD N-terminal domain"/>
    <property type="match status" value="1"/>
</dbReference>
<proteinExistence type="predicted"/>
<keyword evidence="7" id="KW-0547">Nucleotide-binding</keyword>
<dbReference type="GO" id="GO:0071555">
    <property type="term" value="P:cell wall organization"/>
    <property type="evidence" value="ECO:0007669"/>
    <property type="project" value="UniProtKB-KW"/>
</dbReference>
<dbReference type="PANTHER" id="PTHR43445">
    <property type="entry name" value="UDP-N-ACETYLMURAMATE--L-ALANINE LIGASE-RELATED"/>
    <property type="match status" value="1"/>
</dbReference>
<dbReference type="SUPFAM" id="SSF53244">
    <property type="entry name" value="MurD-like peptide ligases, peptide-binding domain"/>
    <property type="match status" value="1"/>
</dbReference>
<dbReference type="EC" id="6.3.2.8" evidence="3 14"/>
<gene>
    <name evidence="18" type="primary">murC</name>
    <name evidence="18" type="ORF">COU03_03785</name>
</gene>
<dbReference type="SUPFAM" id="SSF53623">
    <property type="entry name" value="MurD-like peptide ligases, catalytic domain"/>
    <property type="match status" value="1"/>
</dbReference>
<reference evidence="19" key="1">
    <citation type="submission" date="2017-09" db="EMBL/GenBank/DDBJ databases">
        <title>Depth-based differentiation of microbial function through sediment-hosted aquifers and enrichment of novel symbionts in the deep terrestrial subsurface.</title>
        <authorList>
            <person name="Probst A.J."/>
            <person name="Ladd B."/>
            <person name="Jarett J.K."/>
            <person name="Geller-Mcgrath D.E."/>
            <person name="Sieber C.M.K."/>
            <person name="Emerson J.B."/>
            <person name="Anantharaman K."/>
            <person name="Thomas B.C."/>
            <person name="Malmstrom R."/>
            <person name="Stieglmeier M."/>
            <person name="Klingl A."/>
            <person name="Woyke T."/>
            <person name="Ryan C.M."/>
            <person name="Banfield J.F."/>
        </authorList>
    </citation>
    <scope>NUCLEOTIDE SEQUENCE [LARGE SCALE GENOMIC DNA]</scope>
</reference>
<evidence type="ECO:0000256" key="10">
    <source>
        <dbReference type="ARBA" id="ARBA00022984"/>
    </source>
</evidence>
<feature type="domain" description="Mur ligase C-terminal" evidence="16">
    <location>
        <begin position="296"/>
        <end position="383"/>
    </location>
</feature>
<keyword evidence="9" id="KW-0133">Cell shape</keyword>
<dbReference type="InterPro" id="IPR036615">
    <property type="entry name" value="Mur_ligase_C_dom_sf"/>
</dbReference>
<comment type="subcellular location">
    <subcellularLocation>
        <location evidence="1">Cytoplasm</location>
    </subcellularLocation>
</comment>
<feature type="domain" description="Mur ligase central" evidence="17">
    <location>
        <begin position="106"/>
        <end position="260"/>
    </location>
</feature>
<comment type="pathway">
    <text evidence="2">Cell wall biogenesis; peptidoglycan biosynthesis.</text>
</comment>
<dbReference type="GO" id="GO:0008763">
    <property type="term" value="F:UDP-N-acetylmuramate-L-alanine ligase activity"/>
    <property type="evidence" value="ECO:0007669"/>
    <property type="project" value="UniProtKB-UniRule"/>
</dbReference>